<gene>
    <name evidence="2" type="ORF">GCM10008939_34880</name>
</gene>
<feature type="transmembrane region" description="Helical" evidence="1">
    <location>
        <begin position="6"/>
        <end position="25"/>
    </location>
</feature>
<comment type="caution">
    <text evidence="2">The sequence shown here is derived from an EMBL/GenBank/DDBJ whole genome shotgun (WGS) entry which is preliminary data.</text>
</comment>
<name>A0A917UUU9_9DEIO</name>
<reference evidence="2" key="2">
    <citation type="submission" date="2020-09" db="EMBL/GenBank/DDBJ databases">
        <authorList>
            <person name="Sun Q."/>
            <person name="Ohkuma M."/>
        </authorList>
    </citation>
    <scope>NUCLEOTIDE SEQUENCE</scope>
    <source>
        <strain evidence="2">JCM 14371</strain>
    </source>
</reference>
<keyword evidence="1" id="KW-1133">Transmembrane helix</keyword>
<feature type="transmembrane region" description="Helical" evidence="1">
    <location>
        <begin position="37"/>
        <end position="56"/>
    </location>
</feature>
<keyword evidence="1" id="KW-0472">Membrane</keyword>
<sequence>MTVFHAAVSGTLVVLALLMTLGFSLQRRWWAGVGRWPHHALYLLTCLGTLACAALAGGAGRAWWPFVTLLALLLGMSRTRPGRPGHWRLAVLVAAAWAGVACWVW</sequence>
<dbReference type="AlphaFoldDB" id="A0A917UUU9"/>
<evidence type="ECO:0008006" key="4">
    <source>
        <dbReference type="Google" id="ProtNLM"/>
    </source>
</evidence>
<reference evidence="2" key="1">
    <citation type="journal article" date="2014" name="Int. J. Syst. Evol. Microbiol.">
        <title>Complete genome sequence of Corynebacterium casei LMG S-19264T (=DSM 44701T), isolated from a smear-ripened cheese.</title>
        <authorList>
            <consortium name="US DOE Joint Genome Institute (JGI-PGF)"/>
            <person name="Walter F."/>
            <person name="Albersmeier A."/>
            <person name="Kalinowski J."/>
            <person name="Ruckert C."/>
        </authorList>
    </citation>
    <scope>NUCLEOTIDE SEQUENCE</scope>
    <source>
        <strain evidence="2">JCM 14371</strain>
    </source>
</reference>
<dbReference type="Proteomes" id="UP000635726">
    <property type="component" value="Unassembled WGS sequence"/>
</dbReference>
<evidence type="ECO:0000256" key="1">
    <source>
        <dbReference type="SAM" id="Phobius"/>
    </source>
</evidence>
<evidence type="ECO:0000313" key="2">
    <source>
        <dbReference type="EMBL" id="GGJ87826.1"/>
    </source>
</evidence>
<organism evidence="2 3">
    <name type="scientific">Deinococcus aquiradiocola</name>
    <dbReference type="NCBI Taxonomy" id="393059"/>
    <lineage>
        <taxon>Bacteria</taxon>
        <taxon>Thermotogati</taxon>
        <taxon>Deinococcota</taxon>
        <taxon>Deinococci</taxon>
        <taxon>Deinococcales</taxon>
        <taxon>Deinococcaceae</taxon>
        <taxon>Deinococcus</taxon>
    </lineage>
</organism>
<keyword evidence="1" id="KW-0812">Transmembrane</keyword>
<protein>
    <recommendedName>
        <fullName evidence="4">DUF3325 domain-containing protein</fullName>
    </recommendedName>
</protein>
<evidence type="ECO:0000313" key="3">
    <source>
        <dbReference type="Proteomes" id="UP000635726"/>
    </source>
</evidence>
<dbReference type="RefSeq" id="WP_229671128.1">
    <property type="nucleotide sequence ID" value="NZ_BMOE01000019.1"/>
</dbReference>
<dbReference type="EMBL" id="BMOE01000019">
    <property type="protein sequence ID" value="GGJ87826.1"/>
    <property type="molecule type" value="Genomic_DNA"/>
</dbReference>
<accession>A0A917UUU9</accession>
<proteinExistence type="predicted"/>
<keyword evidence="3" id="KW-1185">Reference proteome</keyword>
<feature type="transmembrane region" description="Helical" evidence="1">
    <location>
        <begin position="86"/>
        <end position="104"/>
    </location>
</feature>